<feature type="domain" description="Pyrrolo-quinoline quinone repeat" evidence="4">
    <location>
        <begin position="54"/>
        <end position="229"/>
    </location>
</feature>
<dbReference type="EMBL" id="UINC01127394">
    <property type="protein sequence ID" value="SVD06482.1"/>
    <property type="molecule type" value="Genomic_DNA"/>
</dbReference>
<reference evidence="5" key="1">
    <citation type="submission" date="2018-05" db="EMBL/GenBank/DDBJ databases">
        <authorList>
            <person name="Lanie J.A."/>
            <person name="Ng W.-L."/>
            <person name="Kazmierczak K.M."/>
            <person name="Andrzejewski T.M."/>
            <person name="Davidsen T.M."/>
            <person name="Wayne K.J."/>
            <person name="Tettelin H."/>
            <person name="Glass J.I."/>
            <person name="Rusch D."/>
            <person name="Podicherti R."/>
            <person name="Tsui H.-C.T."/>
            <person name="Winkler M.E."/>
        </authorList>
    </citation>
    <scope>NUCLEOTIDE SEQUENCE</scope>
</reference>
<dbReference type="Pfam" id="PF01011">
    <property type="entry name" value="PQQ"/>
    <property type="match status" value="1"/>
</dbReference>
<dbReference type="InterPro" id="IPR002372">
    <property type="entry name" value="PQQ_rpt_dom"/>
</dbReference>
<gene>
    <name evidence="5" type="ORF">METZ01_LOCUS359336</name>
</gene>
<dbReference type="Gene3D" id="2.140.10.10">
    <property type="entry name" value="Quinoprotein alcohol dehydrogenase-like superfamily"/>
    <property type="match status" value="1"/>
</dbReference>
<dbReference type="InterPro" id="IPR011047">
    <property type="entry name" value="Quinoprotein_ADH-like_sf"/>
</dbReference>
<protein>
    <recommendedName>
        <fullName evidence="4">Pyrrolo-quinoline quinone repeat domain-containing protein</fullName>
    </recommendedName>
</protein>
<dbReference type="SUPFAM" id="SSF50998">
    <property type="entry name" value="Quinoprotein alcohol dehydrogenase-like"/>
    <property type="match status" value="1"/>
</dbReference>
<evidence type="ECO:0000256" key="3">
    <source>
        <dbReference type="ARBA" id="ARBA00023002"/>
    </source>
</evidence>
<keyword evidence="3" id="KW-0560">Oxidoreductase</keyword>
<comment type="similarity">
    <text evidence="2">Belongs to the bacterial PQQ dehydrogenase family.</text>
</comment>
<dbReference type="AlphaFoldDB" id="A0A382SA89"/>
<accession>A0A382SA89</accession>
<dbReference type="GO" id="GO:0016491">
    <property type="term" value="F:oxidoreductase activity"/>
    <property type="evidence" value="ECO:0007669"/>
    <property type="project" value="UniProtKB-KW"/>
</dbReference>
<organism evidence="5">
    <name type="scientific">marine metagenome</name>
    <dbReference type="NCBI Taxonomy" id="408172"/>
    <lineage>
        <taxon>unclassified sequences</taxon>
        <taxon>metagenomes</taxon>
        <taxon>ecological metagenomes</taxon>
    </lineage>
</organism>
<dbReference type="PANTHER" id="PTHR32303">
    <property type="entry name" value="QUINOPROTEIN ALCOHOL DEHYDROGENASE (CYTOCHROME C)"/>
    <property type="match status" value="1"/>
</dbReference>
<evidence type="ECO:0000313" key="5">
    <source>
        <dbReference type="EMBL" id="SVD06482.1"/>
    </source>
</evidence>
<sequence length="313" mass="33706">PSVTCCGINNRGVALHGNIVLSPVLDGRILALNKTDGSLIWETQVADPGIAEVITGAPLVINDLVLTGMAGAEFGVRGWVAALDVNTGEEVWRTHTIPGPGEPGHETWKDDSDAWATGGGSTWVTGAYDPELNLTYWGTANPGPDWDSAYRPGDNLWTDSTIALDATTGEFVWGFQHTPNDPYDYDSIAEKTLVDTQINGKFRRAVLHADRNGYAYAMDRVDGSFIWGTQFVDELNWTDGLDENGRPNAYDPNVDVQLYNPGTAAIRGTATEIGAEGTIKGALCPTHAGGKNWSPTAYNPQTNMYYIPVVEGC</sequence>
<evidence type="ECO:0000256" key="1">
    <source>
        <dbReference type="ARBA" id="ARBA00001931"/>
    </source>
</evidence>
<feature type="non-terminal residue" evidence="5">
    <location>
        <position position="1"/>
    </location>
</feature>
<name>A0A382SA89_9ZZZZ</name>
<evidence type="ECO:0000256" key="2">
    <source>
        <dbReference type="ARBA" id="ARBA00008156"/>
    </source>
</evidence>
<evidence type="ECO:0000259" key="4">
    <source>
        <dbReference type="Pfam" id="PF01011"/>
    </source>
</evidence>
<proteinExistence type="inferred from homology"/>
<feature type="non-terminal residue" evidence="5">
    <location>
        <position position="313"/>
    </location>
</feature>
<comment type="cofactor">
    <cofactor evidence="1">
        <name>pyrroloquinoline quinone</name>
        <dbReference type="ChEBI" id="CHEBI:58442"/>
    </cofactor>
</comment>